<dbReference type="SUPFAM" id="SSF46565">
    <property type="entry name" value="Chaperone J-domain"/>
    <property type="match status" value="1"/>
</dbReference>
<dbReference type="EMBL" id="JAWLIP010000004">
    <property type="protein sequence ID" value="MDV6226722.1"/>
    <property type="molecule type" value="Genomic_DNA"/>
</dbReference>
<dbReference type="CDD" id="cd06257">
    <property type="entry name" value="DnaJ"/>
    <property type="match status" value="1"/>
</dbReference>
<dbReference type="Proteomes" id="UP001185659">
    <property type="component" value="Unassembled WGS sequence"/>
</dbReference>
<dbReference type="SMART" id="SM00271">
    <property type="entry name" value="DnaJ"/>
    <property type="match status" value="1"/>
</dbReference>
<proteinExistence type="inferred from homology"/>
<dbReference type="Gene3D" id="1.10.287.110">
    <property type="entry name" value="DnaJ domain"/>
    <property type="match status" value="1"/>
</dbReference>
<feature type="domain" description="J" evidence="7">
    <location>
        <begin position="178"/>
        <end position="231"/>
    </location>
</feature>
<dbReference type="PROSITE" id="PS50076">
    <property type="entry name" value="DNAJ_2"/>
    <property type="match status" value="1"/>
</dbReference>
<comment type="similarity">
    <text evidence="5">Belongs to the TIM14 family.</text>
</comment>
<dbReference type="InterPro" id="IPR001623">
    <property type="entry name" value="DnaJ_domain"/>
</dbReference>
<evidence type="ECO:0000256" key="2">
    <source>
        <dbReference type="ARBA" id="ARBA00022692"/>
    </source>
</evidence>
<evidence type="ECO:0000256" key="3">
    <source>
        <dbReference type="ARBA" id="ARBA00022989"/>
    </source>
</evidence>
<dbReference type="InterPro" id="IPR036869">
    <property type="entry name" value="J_dom_sf"/>
</dbReference>
<dbReference type="PANTHER" id="PTHR12763:SF28">
    <property type="entry name" value="GEO10507P1-RELATED"/>
    <property type="match status" value="1"/>
</dbReference>
<keyword evidence="2 6" id="KW-0812">Transmembrane</keyword>
<evidence type="ECO:0000256" key="4">
    <source>
        <dbReference type="ARBA" id="ARBA00023136"/>
    </source>
</evidence>
<evidence type="ECO:0000313" key="9">
    <source>
        <dbReference type="Proteomes" id="UP001185659"/>
    </source>
</evidence>
<reference evidence="8 9" key="1">
    <citation type="submission" date="2023-10" db="EMBL/GenBank/DDBJ databases">
        <authorList>
            <person name="Venkata Ramana C."/>
            <person name="Sasikala C."/>
            <person name="Dhurka M."/>
        </authorList>
    </citation>
    <scope>NUCLEOTIDE SEQUENCE [LARGE SCALE GENOMIC DNA]</scope>
    <source>
        <strain evidence="8 9">KCTC 32151</strain>
    </source>
</reference>
<evidence type="ECO:0000256" key="5">
    <source>
        <dbReference type="ARBA" id="ARBA00038105"/>
    </source>
</evidence>
<keyword evidence="3 6" id="KW-1133">Transmembrane helix</keyword>
<comment type="subcellular location">
    <subcellularLocation>
        <location evidence="1">Membrane</location>
        <topology evidence="1">Single-pass membrane protein</topology>
    </subcellularLocation>
</comment>
<evidence type="ECO:0000256" key="6">
    <source>
        <dbReference type="SAM" id="Phobius"/>
    </source>
</evidence>
<organism evidence="8 9">
    <name type="scientific">Nitratireductor aquimarinus</name>
    <dbReference type="NCBI Taxonomy" id="889300"/>
    <lineage>
        <taxon>Bacteria</taxon>
        <taxon>Pseudomonadati</taxon>
        <taxon>Pseudomonadota</taxon>
        <taxon>Alphaproteobacteria</taxon>
        <taxon>Hyphomicrobiales</taxon>
        <taxon>Phyllobacteriaceae</taxon>
        <taxon>Nitratireductor</taxon>
    </lineage>
</organism>
<accession>A0ABU4AKF9</accession>
<gene>
    <name evidence="8" type="ORF">R2G56_10540</name>
</gene>
<protein>
    <submittedName>
        <fullName evidence="8">DnaJ domain-containing protein</fullName>
    </submittedName>
</protein>
<name>A0ABU4AKF9_9HYPH</name>
<keyword evidence="4 6" id="KW-0472">Membrane</keyword>
<dbReference type="RefSeq" id="WP_317561250.1">
    <property type="nucleotide sequence ID" value="NZ_JAWLIP010000004.1"/>
</dbReference>
<feature type="transmembrane region" description="Helical" evidence="6">
    <location>
        <begin position="40"/>
        <end position="69"/>
    </location>
</feature>
<keyword evidence="9" id="KW-1185">Reference proteome</keyword>
<dbReference type="PANTHER" id="PTHR12763">
    <property type="match status" value="1"/>
</dbReference>
<evidence type="ECO:0000259" key="7">
    <source>
        <dbReference type="PROSITE" id="PS50076"/>
    </source>
</evidence>
<evidence type="ECO:0000313" key="8">
    <source>
        <dbReference type="EMBL" id="MDV6226722.1"/>
    </source>
</evidence>
<comment type="caution">
    <text evidence="8">The sequence shown here is derived from an EMBL/GenBank/DDBJ whole genome shotgun (WGS) entry which is preliminary data.</text>
</comment>
<evidence type="ECO:0000256" key="1">
    <source>
        <dbReference type="ARBA" id="ARBA00004167"/>
    </source>
</evidence>
<dbReference type="Pfam" id="PF00226">
    <property type="entry name" value="DnaJ"/>
    <property type="match status" value="1"/>
</dbReference>
<sequence length="231" mass="24760">MTYPFFFFALVLLVLLAGMAFVKSSPRSIANTLRIAGPALMAVVGVVMLFIGRAGLGGMLLSGAAAWYGSGRLKMGQSKTPGQRSTVRSAALEMELDHDTGKLSGVVLAGRHEGRRLGEMTQDELLDLYAELASDEESLRLLETYLDGEFPAWRDSADTHGDAGQGGAAGTGPMTKEEAYEILGLERGASVAQIRQAHRRLMQRLHPDMGGTSSLAARINEARDVLLSTHN</sequence>